<dbReference type="InterPro" id="IPR013785">
    <property type="entry name" value="Aldolase_TIM"/>
</dbReference>
<evidence type="ECO:0000256" key="4">
    <source>
        <dbReference type="PIRSR" id="PIRSR001365-2"/>
    </source>
</evidence>
<evidence type="ECO:0000256" key="1">
    <source>
        <dbReference type="ARBA" id="ARBA00023239"/>
    </source>
</evidence>
<dbReference type="InterPro" id="IPR020625">
    <property type="entry name" value="Schiff_base-form_aldolases_AS"/>
</dbReference>
<dbReference type="Pfam" id="PF00701">
    <property type="entry name" value="DHDPS"/>
    <property type="match status" value="1"/>
</dbReference>
<protein>
    <submittedName>
        <fullName evidence="5">Dihydrodipicolinate synthase family protein</fullName>
    </submittedName>
</protein>
<name>A0ABD6A9Q3_9EURY</name>
<keyword evidence="1" id="KW-0456">Lyase</keyword>
<gene>
    <name evidence="5" type="ORF">ACFQPE_08030</name>
</gene>
<dbReference type="Gene3D" id="3.20.20.70">
    <property type="entry name" value="Aldolase class I"/>
    <property type="match status" value="1"/>
</dbReference>
<proteinExistence type="predicted"/>
<dbReference type="GeneID" id="79316610"/>
<feature type="active site" description="Schiff-base intermediate with substrate" evidence="3">
    <location>
        <position position="158"/>
    </location>
</feature>
<evidence type="ECO:0000313" key="6">
    <source>
        <dbReference type="Proteomes" id="UP001596547"/>
    </source>
</evidence>
<dbReference type="PANTHER" id="PTHR12128">
    <property type="entry name" value="DIHYDRODIPICOLINATE SYNTHASE"/>
    <property type="match status" value="1"/>
</dbReference>
<feature type="binding site" evidence="4">
    <location>
        <position position="200"/>
    </location>
    <ligand>
        <name>pyruvate</name>
        <dbReference type="ChEBI" id="CHEBI:15361"/>
    </ligand>
</feature>
<dbReference type="PANTHER" id="PTHR12128:SF66">
    <property type="entry name" value="4-HYDROXY-2-OXOGLUTARATE ALDOLASE, MITOCHONDRIAL"/>
    <property type="match status" value="1"/>
</dbReference>
<dbReference type="PIRSF" id="PIRSF001365">
    <property type="entry name" value="DHDPS"/>
    <property type="match status" value="1"/>
</dbReference>
<dbReference type="PRINTS" id="PR00146">
    <property type="entry name" value="DHPICSNTHASE"/>
</dbReference>
<keyword evidence="6" id="KW-1185">Reference proteome</keyword>
<accession>A0ABD6A9Q3</accession>
<dbReference type="EMBL" id="JBHTBF010000002">
    <property type="protein sequence ID" value="MFC7316738.1"/>
    <property type="molecule type" value="Genomic_DNA"/>
</dbReference>
<dbReference type="PROSITE" id="PS00666">
    <property type="entry name" value="DHDPS_2"/>
    <property type="match status" value="1"/>
</dbReference>
<evidence type="ECO:0000256" key="2">
    <source>
        <dbReference type="ARBA" id="ARBA00023270"/>
    </source>
</evidence>
<dbReference type="RefSeq" id="WP_276303999.1">
    <property type="nucleotide sequence ID" value="NZ_CP119992.1"/>
</dbReference>
<sequence length="289" mass="30634">MHGTGVPLATPFDESGALDEESLSDLVEWVEARGADFLVPCGSTSEAPLMSPEERTRVIERVADEANAPVLAGTGYAGYAQTIAATETAAEAGADAALVVTPYYYPHAQSTLESYYRRLADESPLPIYLYSVPPFTRVTLEPKAAGALSEHENVVGMKDSSGDMTAFQRIHTLAGDDFDLLVGAGSVYASALDAGASGGILALANVVPERASEVYRRHAAGDDDRARELNAALVELNRAVTERYGIPGLKAAMRDRGAPAGYARAPFERVDEAARDELNGLVEEALSVE</sequence>
<dbReference type="InterPro" id="IPR002220">
    <property type="entry name" value="DapA-like"/>
</dbReference>
<dbReference type="SMART" id="SM01130">
    <property type="entry name" value="DHDPS"/>
    <property type="match status" value="1"/>
</dbReference>
<dbReference type="Proteomes" id="UP001596547">
    <property type="component" value="Unassembled WGS sequence"/>
</dbReference>
<dbReference type="CDD" id="cd00408">
    <property type="entry name" value="DHDPS-like"/>
    <property type="match status" value="1"/>
</dbReference>
<evidence type="ECO:0000313" key="5">
    <source>
        <dbReference type="EMBL" id="MFC7316738.1"/>
    </source>
</evidence>
<evidence type="ECO:0000256" key="3">
    <source>
        <dbReference type="PIRSR" id="PIRSR001365-1"/>
    </source>
</evidence>
<feature type="binding site" evidence="4">
    <location>
        <position position="44"/>
    </location>
    <ligand>
        <name>pyruvate</name>
        <dbReference type="ChEBI" id="CHEBI:15361"/>
    </ligand>
</feature>
<comment type="caution">
    <text evidence="5">The sequence shown here is derived from an EMBL/GenBank/DDBJ whole genome shotgun (WGS) entry which is preliminary data.</text>
</comment>
<feature type="active site" description="Proton donor/acceptor" evidence="3">
    <location>
        <position position="130"/>
    </location>
</feature>
<organism evidence="5 6">
    <name type="scientific">Halomarina halobia</name>
    <dbReference type="NCBI Taxonomy" id="3033386"/>
    <lineage>
        <taxon>Archaea</taxon>
        <taxon>Methanobacteriati</taxon>
        <taxon>Methanobacteriota</taxon>
        <taxon>Stenosarchaea group</taxon>
        <taxon>Halobacteria</taxon>
        <taxon>Halobacteriales</taxon>
        <taxon>Natronomonadaceae</taxon>
        <taxon>Halomarina</taxon>
    </lineage>
</organism>
<dbReference type="AlphaFoldDB" id="A0ABD6A9Q3"/>
<dbReference type="GO" id="GO:0044281">
    <property type="term" value="P:small molecule metabolic process"/>
    <property type="evidence" value="ECO:0007669"/>
    <property type="project" value="UniProtKB-ARBA"/>
</dbReference>
<dbReference type="GO" id="GO:0008675">
    <property type="term" value="F:2-dehydro-3-deoxy-phosphogluconate aldolase activity"/>
    <property type="evidence" value="ECO:0007669"/>
    <property type="project" value="UniProtKB-ARBA"/>
</dbReference>
<keyword evidence="2" id="KW-0704">Schiff base</keyword>
<reference evidence="5 6" key="1">
    <citation type="journal article" date="2019" name="Int. J. Syst. Evol. Microbiol.">
        <title>The Global Catalogue of Microorganisms (GCM) 10K type strain sequencing project: providing services to taxonomists for standard genome sequencing and annotation.</title>
        <authorList>
            <consortium name="The Broad Institute Genomics Platform"/>
            <consortium name="The Broad Institute Genome Sequencing Center for Infectious Disease"/>
            <person name="Wu L."/>
            <person name="Ma J."/>
        </authorList>
    </citation>
    <scope>NUCLEOTIDE SEQUENCE [LARGE SCALE GENOMIC DNA]</scope>
    <source>
        <strain evidence="5 6">PSR21</strain>
    </source>
</reference>
<dbReference type="SUPFAM" id="SSF51569">
    <property type="entry name" value="Aldolase"/>
    <property type="match status" value="1"/>
</dbReference>